<sequence>MKMKIGIRCVLLLLAVSLRAQTGISVSPPRIYFQGSPGESKTETVVITNASTKNRLDLSVGLGDWGYSFTGENMMYPADSLSTSCAGWVSIGKDDAYFSLNPGEKREIDISINPPETASDSIPVRTAMLYVTQMNPVDDVDDKGGRIKVSVRSGIKLYYRNEGPKQKRLEIYDMKYVKEEKMIHLFFENTGNIWTDGIAYTDLVNTSNGQKRTLDHLVFYTLPGNRRELLISLPDMLENGKYVASVIVDYGDDNALEMAELTFTYE</sequence>
<protein>
    <submittedName>
        <fullName evidence="2">P pilus assembly protein, chaperone PapD</fullName>
    </submittedName>
</protein>
<proteinExistence type="predicted"/>
<feature type="signal peptide" evidence="1">
    <location>
        <begin position="1"/>
        <end position="20"/>
    </location>
</feature>
<dbReference type="EMBL" id="FPJE01000003">
    <property type="protein sequence ID" value="SFW25719.1"/>
    <property type="molecule type" value="Genomic_DNA"/>
</dbReference>
<dbReference type="OrthoDB" id="1419910at2"/>
<gene>
    <name evidence="2" type="ORF">SAMN02927921_00763</name>
</gene>
<evidence type="ECO:0000313" key="3">
    <source>
        <dbReference type="Proteomes" id="UP000182248"/>
    </source>
</evidence>
<dbReference type="STRING" id="1150368.SAMN02927921_00763"/>
<evidence type="ECO:0000256" key="1">
    <source>
        <dbReference type="SAM" id="SignalP"/>
    </source>
</evidence>
<name>A0A1K1MRI1_9FLAO</name>
<organism evidence="2 3">
    <name type="scientific">Sinomicrobium oceani</name>
    <dbReference type="NCBI Taxonomy" id="1150368"/>
    <lineage>
        <taxon>Bacteria</taxon>
        <taxon>Pseudomonadati</taxon>
        <taxon>Bacteroidota</taxon>
        <taxon>Flavobacteriia</taxon>
        <taxon>Flavobacteriales</taxon>
        <taxon>Flavobacteriaceae</taxon>
        <taxon>Sinomicrobium</taxon>
    </lineage>
</organism>
<accession>A0A1K1MRI1</accession>
<reference evidence="2 3" key="1">
    <citation type="submission" date="2016-11" db="EMBL/GenBank/DDBJ databases">
        <authorList>
            <person name="Jaros S."/>
            <person name="Januszkiewicz K."/>
            <person name="Wedrychowicz H."/>
        </authorList>
    </citation>
    <scope>NUCLEOTIDE SEQUENCE [LARGE SCALE GENOMIC DNA]</scope>
    <source>
        <strain evidence="2 3">CGMCC 1.12145</strain>
    </source>
</reference>
<keyword evidence="1" id="KW-0732">Signal</keyword>
<keyword evidence="3" id="KW-1185">Reference proteome</keyword>
<feature type="chain" id="PRO_5013018337" evidence="1">
    <location>
        <begin position="21"/>
        <end position="266"/>
    </location>
</feature>
<dbReference type="AlphaFoldDB" id="A0A1K1MRI1"/>
<dbReference type="Proteomes" id="UP000182248">
    <property type="component" value="Unassembled WGS sequence"/>
</dbReference>
<evidence type="ECO:0000313" key="2">
    <source>
        <dbReference type="EMBL" id="SFW25719.1"/>
    </source>
</evidence>
<dbReference type="RefSeq" id="WP_072316038.1">
    <property type="nucleotide sequence ID" value="NZ_FPJE01000003.1"/>
</dbReference>